<name>A0A176Q9A9_9MICO</name>
<sequence length="283" mass="30820">MWGDFHYATGLAEALRVLGHHAEVIRRGEPESPDVDVVVHLRGNGRLPVRAGAVNVLWVISHPHDVEQSELAESDVVFAAAERWMPWGMSITPLLQCTDPTRFYPPVSPVQHPAANRLLFVGNAREGGRKIVSDCMQLGYEPLVYGAGWQDHLPSQMVGGHYLPNEHLRFAYSAARYVLNDHWEDMAAAGFISNRLFDVTASGGVCVSDAVAASTDLFGEAVQTYTTLNSLRAALEAAPPPAVDVRRIAAQVRDDHTFTRRANELVGAVLGRLAPDGVRPSTG</sequence>
<protein>
    <recommendedName>
        <fullName evidence="1">Spore protein YkvP/CgeB glycosyl transferase-like domain-containing protein</fullName>
    </recommendedName>
</protein>
<gene>
    <name evidence="2" type="ORF">AWH69_15235</name>
</gene>
<dbReference type="InterPro" id="IPR055259">
    <property type="entry name" value="YkvP/CgeB_Glyco_trans-like"/>
</dbReference>
<comment type="caution">
    <text evidence="2">The sequence shown here is derived from an EMBL/GenBank/DDBJ whole genome shotgun (WGS) entry which is preliminary data.</text>
</comment>
<reference evidence="2 3" key="1">
    <citation type="submission" date="2016-01" db="EMBL/GenBank/DDBJ databases">
        <title>Janibacter melonis strain CD11_4 genome sequencing and assembly.</title>
        <authorList>
            <person name="Nair G.R."/>
            <person name="Kaur G."/>
            <person name="Chander A.M."/>
            <person name="Mayilraj S."/>
        </authorList>
    </citation>
    <scope>NUCLEOTIDE SEQUENCE [LARGE SCALE GENOMIC DNA]</scope>
    <source>
        <strain evidence="2 3">CD11-4</strain>
    </source>
</reference>
<dbReference type="EMBL" id="LQZG01000005">
    <property type="protein sequence ID" value="OAB86243.1"/>
    <property type="molecule type" value="Genomic_DNA"/>
</dbReference>
<dbReference type="AlphaFoldDB" id="A0A176Q9A9"/>
<dbReference type="STRING" id="262209.AWH69_15235"/>
<dbReference type="Proteomes" id="UP000076976">
    <property type="component" value="Unassembled WGS sequence"/>
</dbReference>
<keyword evidence="3" id="KW-1185">Reference proteome</keyword>
<proteinExistence type="predicted"/>
<dbReference type="Pfam" id="PF13524">
    <property type="entry name" value="Glyco_trans_1_2"/>
    <property type="match status" value="1"/>
</dbReference>
<organism evidence="2 3">
    <name type="scientific">Janibacter melonis</name>
    <dbReference type="NCBI Taxonomy" id="262209"/>
    <lineage>
        <taxon>Bacteria</taxon>
        <taxon>Bacillati</taxon>
        <taxon>Actinomycetota</taxon>
        <taxon>Actinomycetes</taxon>
        <taxon>Micrococcales</taxon>
        <taxon>Intrasporangiaceae</taxon>
        <taxon>Janibacter</taxon>
    </lineage>
</organism>
<evidence type="ECO:0000313" key="2">
    <source>
        <dbReference type="EMBL" id="OAB86243.1"/>
    </source>
</evidence>
<evidence type="ECO:0000259" key="1">
    <source>
        <dbReference type="Pfam" id="PF13524"/>
    </source>
</evidence>
<accession>A0A176Q9A9</accession>
<evidence type="ECO:0000313" key="3">
    <source>
        <dbReference type="Proteomes" id="UP000076976"/>
    </source>
</evidence>
<feature type="domain" description="Spore protein YkvP/CgeB glycosyl transferase-like" evidence="1">
    <location>
        <begin position="139"/>
        <end position="266"/>
    </location>
</feature>